<organism evidence="2 3">
    <name type="scientific">Lepidopterella palustris CBS 459.81</name>
    <dbReference type="NCBI Taxonomy" id="1314670"/>
    <lineage>
        <taxon>Eukaryota</taxon>
        <taxon>Fungi</taxon>
        <taxon>Dikarya</taxon>
        <taxon>Ascomycota</taxon>
        <taxon>Pezizomycotina</taxon>
        <taxon>Dothideomycetes</taxon>
        <taxon>Pleosporomycetidae</taxon>
        <taxon>Mytilinidiales</taxon>
        <taxon>Argynnaceae</taxon>
        <taxon>Lepidopterella</taxon>
    </lineage>
</organism>
<dbReference type="OrthoDB" id="5218421at2759"/>
<name>A0A8E2JGV3_9PEZI</name>
<accession>A0A8E2JGV3</accession>
<feature type="compositionally biased region" description="Polar residues" evidence="1">
    <location>
        <begin position="63"/>
        <end position="83"/>
    </location>
</feature>
<keyword evidence="3" id="KW-1185">Reference proteome</keyword>
<dbReference type="Proteomes" id="UP000250266">
    <property type="component" value="Unassembled WGS sequence"/>
</dbReference>
<evidence type="ECO:0000256" key="1">
    <source>
        <dbReference type="SAM" id="MobiDB-lite"/>
    </source>
</evidence>
<evidence type="ECO:0000313" key="3">
    <source>
        <dbReference type="Proteomes" id="UP000250266"/>
    </source>
</evidence>
<protein>
    <submittedName>
        <fullName evidence="2">Uncharacterized protein</fullName>
    </submittedName>
</protein>
<gene>
    <name evidence="2" type="ORF">K432DRAFT_293980</name>
</gene>
<proteinExistence type="predicted"/>
<dbReference type="AlphaFoldDB" id="A0A8E2JGV3"/>
<reference evidence="2 3" key="1">
    <citation type="journal article" date="2016" name="Nat. Commun.">
        <title>Ectomycorrhizal ecology is imprinted in the genome of the dominant symbiotic fungus Cenococcum geophilum.</title>
        <authorList>
            <consortium name="DOE Joint Genome Institute"/>
            <person name="Peter M."/>
            <person name="Kohler A."/>
            <person name="Ohm R.A."/>
            <person name="Kuo A."/>
            <person name="Krutzmann J."/>
            <person name="Morin E."/>
            <person name="Arend M."/>
            <person name="Barry K.W."/>
            <person name="Binder M."/>
            <person name="Choi C."/>
            <person name="Clum A."/>
            <person name="Copeland A."/>
            <person name="Grisel N."/>
            <person name="Haridas S."/>
            <person name="Kipfer T."/>
            <person name="LaButti K."/>
            <person name="Lindquist E."/>
            <person name="Lipzen A."/>
            <person name="Maire R."/>
            <person name="Meier B."/>
            <person name="Mihaltcheva S."/>
            <person name="Molinier V."/>
            <person name="Murat C."/>
            <person name="Poggeler S."/>
            <person name="Quandt C.A."/>
            <person name="Sperisen C."/>
            <person name="Tritt A."/>
            <person name="Tisserant E."/>
            <person name="Crous P.W."/>
            <person name="Henrissat B."/>
            <person name="Nehls U."/>
            <person name="Egli S."/>
            <person name="Spatafora J.W."/>
            <person name="Grigoriev I.V."/>
            <person name="Martin F.M."/>
        </authorList>
    </citation>
    <scope>NUCLEOTIDE SEQUENCE [LARGE SCALE GENOMIC DNA]</scope>
    <source>
        <strain evidence="2 3">CBS 459.81</strain>
    </source>
</reference>
<evidence type="ECO:0000313" key="2">
    <source>
        <dbReference type="EMBL" id="OCK82109.1"/>
    </source>
</evidence>
<feature type="region of interest" description="Disordered" evidence="1">
    <location>
        <begin position="54"/>
        <end position="83"/>
    </location>
</feature>
<dbReference type="EMBL" id="KV744898">
    <property type="protein sequence ID" value="OCK82109.1"/>
    <property type="molecule type" value="Genomic_DNA"/>
</dbReference>
<sequence length="83" mass="9184">MSQTQAVYVHGDFSEPLSAQHNFANQFDLEHPHHAMSVYARIMHEHTRQQLNMATRSARRRSQGVTSAISSESSAGTINSTGS</sequence>